<protein>
    <submittedName>
        <fullName evidence="1">Uncharacterized protein</fullName>
    </submittedName>
</protein>
<evidence type="ECO:0000313" key="2">
    <source>
        <dbReference type="Proteomes" id="UP001055811"/>
    </source>
</evidence>
<organism evidence="1 2">
    <name type="scientific">Cichorium intybus</name>
    <name type="common">Chicory</name>
    <dbReference type="NCBI Taxonomy" id="13427"/>
    <lineage>
        <taxon>Eukaryota</taxon>
        <taxon>Viridiplantae</taxon>
        <taxon>Streptophyta</taxon>
        <taxon>Embryophyta</taxon>
        <taxon>Tracheophyta</taxon>
        <taxon>Spermatophyta</taxon>
        <taxon>Magnoliopsida</taxon>
        <taxon>eudicotyledons</taxon>
        <taxon>Gunneridae</taxon>
        <taxon>Pentapetalae</taxon>
        <taxon>asterids</taxon>
        <taxon>campanulids</taxon>
        <taxon>Asterales</taxon>
        <taxon>Asteraceae</taxon>
        <taxon>Cichorioideae</taxon>
        <taxon>Cichorieae</taxon>
        <taxon>Cichoriinae</taxon>
        <taxon>Cichorium</taxon>
    </lineage>
</organism>
<reference evidence="2" key="1">
    <citation type="journal article" date="2022" name="Mol. Ecol. Resour.">
        <title>The genomes of chicory, endive, great burdock and yacon provide insights into Asteraceae palaeo-polyploidization history and plant inulin production.</title>
        <authorList>
            <person name="Fan W."/>
            <person name="Wang S."/>
            <person name="Wang H."/>
            <person name="Wang A."/>
            <person name="Jiang F."/>
            <person name="Liu H."/>
            <person name="Zhao H."/>
            <person name="Xu D."/>
            <person name="Zhang Y."/>
        </authorList>
    </citation>
    <scope>NUCLEOTIDE SEQUENCE [LARGE SCALE GENOMIC DNA]</scope>
    <source>
        <strain evidence="2">cv. Punajuju</strain>
    </source>
</reference>
<reference evidence="1 2" key="2">
    <citation type="journal article" date="2022" name="Mol. Ecol. Resour.">
        <title>The genomes of chicory, endive, great burdock and yacon provide insights into Asteraceae paleo-polyploidization history and plant inulin production.</title>
        <authorList>
            <person name="Fan W."/>
            <person name="Wang S."/>
            <person name="Wang H."/>
            <person name="Wang A."/>
            <person name="Jiang F."/>
            <person name="Liu H."/>
            <person name="Zhao H."/>
            <person name="Xu D."/>
            <person name="Zhang Y."/>
        </authorList>
    </citation>
    <scope>NUCLEOTIDE SEQUENCE [LARGE SCALE GENOMIC DNA]</scope>
    <source>
        <strain evidence="2">cv. Punajuju</strain>
        <tissue evidence="1">Leaves</tissue>
    </source>
</reference>
<name>A0ACB9D1Y0_CICIN</name>
<evidence type="ECO:0000313" key="1">
    <source>
        <dbReference type="EMBL" id="KAI3740569.1"/>
    </source>
</evidence>
<keyword evidence="2" id="KW-1185">Reference proteome</keyword>
<accession>A0ACB9D1Y0</accession>
<dbReference type="Proteomes" id="UP001055811">
    <property type="component" value="Linkage Group LG05"/>
</dbReference>
<comment type="caution">
    <text evidence="1">The sequence shown here is derived from an EMBL/GenBank/DDBJ whole genome shotgun (WGS) entry which is preliminary data.</text>
</comment>
<gene>
    <name evidence="1" type="ORF">L2E82_31037</name>
</gene>
<proteinExistence type="predicted"/>
<dbReference type="EMBL" id="CM042013">
    <property type="protein sequence ID" value="KAI3740569.1"/>
    <property type="molecule type" value="Genomic_DNA"/>
</dbReference>
<sequence length="148" mass="16340">MPRVVRSQALLHPIIPYDEGTTQTDLESFRKIENSKFVADPSILVHPHLTSMVAGLSFTVSHVYLRIRQGFSPRALCLGIGGVVLLSLLETNLWFEVTVVEADPIVLNAATQHFGLNESASIHLIVGDAIESIQNLAHRKIKQESDEC</sequence>